<proteinExistence type="predicted"/>
<gene>
    <name evidence="3" type="ORF">RND81_09G095600</name>
</gene>
<protein>
    <recommendedName>
        <fullName evidence="2">MULE transposase domain-containing protein</fullName>
    </recommendedName>
</protein>
<evidence type="ECO:0000313" key="3">
    <source>
        <dbReference type="EMBL" id="KAK9689975.1"/>
    </source>
</evidence>
<name>A0AAW1IKX2_SAPOF</name>
<dbReference type="AlphaFoldDB" id="A0AAW1IKX2"/>
<keyword evidence="4" id="KW-1185">Reference proteome</keyword>
<dbReference type="InterPro" id="IPR018289">
    <property type="entry name" value="MULE_transposase_dom"/>
</dbReference>
<evidence type="ECO:0000313" key="4">
    <source>
        <dbReference type="Proteomes" id="UP001443914"/>
    </source>
</evidence>
<dbReference type="Pfam" id="PF10551">
    <property type="entry name" value="MULE"/>
    <property type="match status" value="1"/>
</dbReference>
<organism evidence="3 4">
    <name type="scientific">Saponaria officinalis</name>
    <name type="common">Common soapwort</name>
    <name type="synonym">Lychnis saponaria</name>
    <dbReference type="NCBI Taxonomy" id="3572"/>
    <lineage>
        <taxon>Eukaryota</taxon>
        <taxon>Viridiplantae</taxon>
        <taxon>Streptophyta</taxon>
        <taxon>Embryophyta</taxon>
        <taxon>Tracheophyta</taxon>
        <taxon>Spermatophyta</taxon>
        <taxon>Magnoliopsida</taxon>
        <taxon>eudicotyledons</taxon>
        <taxon>Gunneridae</taxon>
        <taxon>Pentapetalae</taxon>
        <taxon>Caryophyllales</taxon>
        <taxon>Caryophyllaceae</taxon>
        <taxon>Caryophylleae</taxon>
        <taxon>Saponaria</taxon>
    </lineage>
</organism>
<evidence type="ECO:0000256" key="1">
    <source>
        <dbReference type="SAM" id="MobiDB-lite"/>
    </source>
</evidence>
<sequence length="429" mass="49149">MLALAVDANYVHWHEINPKTHVLTHVFMSHPEDVKMFRAYPHVVLIDSTYKTNVYKMTLVEVVGVTLVGSSFLIACVLIPSESEEGYTWLLQKLVEILECTGASPSAFVTDQELGLISAVRIIFPDTPHLLCRWHLNRAVESRATSMFKSEWYKNQVLRNEETGWWKVIDATNEEDFKEAWCLENMGKELEQSRSRPRITDRMFSLLQGNVSIKAIKIMEAEIRRGIELGFGLEHRCGCAFQTTHGLPCACKLIYMKKEGKRVHLSDVHEFWRTLEYDGNEAMPKNDNDMLEELIEKARKSDPAYMKVFLEKMRDILHPEDEDILPPAVRENPKGRPRNSTTRSKSSFEHSQRKYWTPSTDASTNVGHRSIDFPTGPSGAPPERNFTIGLLSTWNKRFGVPKDLWGHFDGWVDVGNDGHCGYRVISHAK</sequence>
<dbReference type="Proteomes" id="UP001443914">
    <property type="component" value="Unassembled WGS sequence"/>
</dbReference>
<dbReference type="PANTHER" id="PTHR47718">
    <property type="entry name" value="OS01G0519700 PROTEIN"/>
    <property type="match status" value="1"/>
</dbReference>
<feature type="region of interest" description="Disordered" evidence="1">
    <location>
        <begin position="321"/>
        <end position="367"/>
    </location>
</feature>
<dbReference type="PANTHER" id="PTHR47718:SF3">
    <property type="entry name" value="PROTEIN FAR1-RELATED SEQUENCE 5-LIKE"/>
    <property type="match status" value="1"/>
</dbReference>
<accession>A0AAW1IKX2</accession>
<evidence type="ECO:0000259" key="2">
    <source>
        <dbReference type="Pfam" id="PF10551"/>
    </source>
</evidence>
<feature type="compositionally biased region" description="Polar residues" evidence="1">
    <location>
        <begin position="357"/>
        <end position="367"/>
    </location>
</feature>
<reference evidence="3" key="1">
    <citation type="submission" date="2024-03" db="EMBL/GenBank/DDBJ databases">
        <title>WGS assembly of Saponaria officinalis var. Norfolk2.</title>
        <authorList>
            <person name="Jenkins J."/>
            <person name="Shu S."/>
            <person name="Grimwood J."/>
            <person name="Barry K."/>
            <person name="Goodstein D."/>
            <person name="Schmutz J."/>
            <person name="Leebens-Mack J."/>
            <person name="Osbourn A."/>
        </authorList>
    </citation>
    <scope>NUCLEOTIDE SEQUENCE [LARGE SCALE GENOMIC DNA]</scope>
    <source>
        <strain evidence="3">JIC</strain>
    </source>
</reference>
<comment type="caution">
    <text evidence="3">The sequence shown here is derived from an EMBL/GenBank/DDBJ whole genome shotgun (WGS) entry which is preliminary data.</text>
</comment>
<dbReference type="EMBL" id="JBDFQZ010000009">
    <property type="protein sequence ID" value="KAK9689975.1"/>
    <property type="molecule type" value="Genomic_DNA"/>
</dbReference>
<feature type="domain" description="MULE transposase" evidence="2">
    <location>
        <begin position="43"/>
        <end position="137"/>
    </location>
</feature>